<dbReference type="Proteomes" id="UP001295444">
    <property type="component" value="Chromosome 05"/>
</dbReference>
<evidence type="ECO:0000256" key="1">
    <source>
        <dbReference type="SAM" id="SignalP"/>
    </source>
</evidence>
<feature type="signal peptide" evidence="1">
    <location>
        <begin position="1"/>
        <end position="24"/>
    </location>
</feature>
<organism evidence="2 3">
    <name type="scientific">Pelobates cultripes</name>
    <name type="common">Western spadefoot toad</name>
    <dbReference type="NCBI Taxonomy" id="61616"/>
    <lineage>
        <taxon>Eukaryota</taxon>
        <taxon>Metazoa</taxon>
        <taxon>Chordata</taxon>
        <taxon>Craniata</taxon>
        <taxon>Vertebrata</taxon>
        <taxon>Euteleostomi</taxon>
        <taxon>Amphibia</taxon>
        <taxon>Batrachia</taxon>
        <taxon>Anura</taxon>
        <taxon>Pelobatoidea</taxon>
        <taxon>Pelobatidae</taxon>
        <taxon>Pelobates</taxon>
    </lineage>
</organism>
<keyword evidence="1" id="KW-0732">Signal</keyword>
<evidence type="ECO:0000313" key="2">
    <source>
        <dbReference type="EMBL" id="CAH2295592.1"/>
    </source>
</evidence>
<evidence type="ECO:0000313" key="3">
    <source>
        <dbReference type="Proteomes" id="UP001295444"/>
    </source>
</evidence>
<gene>
    <name evidence="2" type="ORF">PECUL_23A006240</name>
</gene>
<proteinExistence type="predicted"/>
<dbReference type="AlphaFoldDB" id="A0AAD1S9D8"/>
<keyword evidence="3" id="KW-1185">Reference proteome</keyword>
<evidence type="ECO:0008006" key="4">
    <source>
        <dbReference type="Google" id="ProtNLM"/>
    </source>
</evidence>
<protein>
    <recommendedName>
        <fullName evidence="4">Secreted protein</fullName>
    </recommendedName>
</protein>
<sequence>MNKSIFSCSVGLWWMNLCVSLVHSVIEKRGALKSPQALKSVTLVASNAVTPTGACSQKLSVIGDPQGFITHSYFSYCVKILRFHCTIHSAVIVLQLCLNN</sequence>
<name>A0AAD1S9D8_PELCU</name>
<accession>A0AAD1S9D8</accession>
<dbReference type="EMBL" id="OW240916">
    <property type="protein sequence ID" value="CAH2295592.1"/>
    <property type="molecule type" value="Genomic_DNA"/>
</dbReference>
<feature type="chain" id="PRO_5042205363" description="Secreted protein" evidence="1">
    <location>
        <begin position="25"/>
        <end position="100"/>
    </location>
</feature>
<reference evidence="2" key="1">
    <citation type="submission" date="2022-03" db="EMBL/GenBank/DDBJ databases">
        <authorList>
            <person name="Alioto T."/>
            <person name="Alioto T."/>
            <person name="Gomez Garrido J."/>
        </authorList>
    </citation>
    <scope>NUCLEOTIDE SEQUENCE</scope>
</reference>